<dbReference type="InterPro" id="IPR050471">
    <property type="entry name" value="AB_hydrolase"/>
</dbReference>
<dbReference type="EMBL" id="JAEKNQ010000056">
    <property type="protein sequence ID" value="MBJ7604302.1"/>
    <property type="molecule type" value="Genomic_DNA"/>
</dbReference>
<gene>
    <name evidence="2" type="ORF">JF888_14130</name>
</gene>
<dbReference type="AlphaFoldDB" id="A0A934KBT6"/>
<dbReference type="SUPFAM" id="SSF53474">
    <property type="entry name" value="alpha/beta-Hydrolases"/>
    <property type="match status" value="1"/>
</dbReference>
<keyword evidence="2" id="KW-0378">Hydrolase</keyword>
<evidence type="ECO:0000259" key="1">
    <source>
        <dbReference type="Pfam" id="PF00561"/>
    </source>
</evidence>
<comment type="caution">
    <text evidence="2">The sequence shown here is derived from an EMBL/GenBank/DDBJ whole genome shotgun (WGS) entry which is preliminary data.</text>
</comment>
<dbReference type="RefSeq" id="WP_338181709.1">
    <property type="nucleotide sequence ID" value="NZ_JAEKNQ010000056.1"/>
</dbReference>
<accession>A0A934KBT6</accession>
<dbReference type="Proteomes" id="UP000620075">
    <property type="component" value="Unassembled WGS sequence"/>
</dbReference>
<dbReference type="InterPro" id="IPR029058">
    <property type="entry name" value="AB_hydrolase_fold"/>
</dbReference>
<feature type="domain" description="AB hydrolase-1" evidence="1">
    <location>
        <begin position="23"/>
        <end position="125"/>
    </location>
</feature>
<evidence type="ECO:0000313" key="3">
    <source>
        <dbReference type="Proteomes" id="UP000620075"/>
    </source>
</evidence>
<dbReference type="PANTHER" id="PTHR43433">
    <property type="entry name" value="HYDROLASE, ALPHA/BETA FOLD FAMILY PROTEIN"/>
    <property type="match status" value="1"/>
</dbReference>
<dbReference type="Gene3D" id="3.40.50.1820">
    <property type="entry name" value="alpha/beta hydrolase"/>
    <property type="match status" value="1"/>
</dbReference>
<dbReference type="Pfam" id="PF00561">
    <property type="entry name" value="Abhydrolase_1"/>
    <property type="match status" value="1"/>
</dbReference>
<organism evidence="2 3">
    <name type="scientific">Candidatus Dormiibacter inghamiae</name>
    <dbReference type="NCBI Taxonomy" id="3127013"/>
    <lineage>
        <taxon>Bacteria</taxon>
        <taxon>Bacillati</taxon>
        <taxon>Candidatus Dormiibacterota</taxon>
        <taxon>Candidatus Dormibacteria</taxon>
        <taxon>Candidatus Dormibacterales</taxon>
        <taxon>Candidatus Dormibacteraceae</taxon>
        <taxon>Candidatus Dormiibacter</taxon>
    </lineage>
</organism>
<reference evidence="2 3" key="1">
    <citation type="submission" date="2020-10" db="EMBL/GenBank/DDBJ databases">
        <title>Ca. Dormibacterota MAGs.</title>
        <authorList>
            <person name="Montgomery K."/>
        </authorList>
    </citation>
    <scope>NUCLEOTIDE SEQUENCE [LARGE SCALE GENOMIC DNA]</scope>
    <source>
        <strain evidence="2">SC8811_S16_3</strain>
    </source>
</reference>
<dbReference type="InterPro" id="IPR000073">
    <property type="entry name" value="AB_hydrolase_1"/>
</dbReference>
<sequence>MPDFISAGVRLHYALAGPADGRPIVLGHGFCSDYSLNWIGTRWQETLTGAGFHVIGLDSRGHGASAKPRDPAAYSRPEMAADVTRLLDELGLQAADYLGYSMGARIGLELLQRFPERVRRAVLGGLNGSDDFERARLVARRFRGDAGITDPVAVSFFSFASARPVNDLEALACCILGDQPPLQEAALGRVAVKALLVAGDRDPIAAEAESIAALMPNASYVELRGRDHMSSVPARAFKEAALAFLS</sequence>
<evidence type="ECO:0000313" key="2">
    <source>
        <dbReference type="EMBL" id="MBJ7604302.1"/>
    </source>
</evidence>
<dbReference type="GO" id="GO:0046503">
    <property type="term" value="P:glycerolipid catabolic process"/>
    <property type="evidence" value="ECO:0007669"/>
    <property type="project" value="TreeGrafter"/>
</dbReference>
<dbReference type="PRINTS" id="PR00111">
    <property type="entry name" value="ABHYDROLASE"/>
</dbReference>
<dbReference type="PANTHER" id="PTHR43433:SF5">
    <property type="entry name" value="AB HYDROLASE-1 DOMAIN-CONTAINING PROTEIN"/>
    <property type="match status" value="1"/>
</dbReference>
<name>A0A934KBT6_9BACT</name>
<dbReference type="GO" id="GO:0004806">
    <property type="term" value="F:triacylglycerol lipase activity"/>
    <property type="evidence" value="ECO:0007669"/>
    <property type="project" value="TreeGrafter"/>
</dbReference>
<protein>
    <submittedName>
        <fullName evidence="2">Alpha/beta fold hydrolase</fullName>
    </submittedName>
</protein>
<proteinExistence type="predicted"/>